<dbReference type="RefSeq" id="WP_275617399.1">
    <property type="nucleotide sequence ID" value="NZ_JARFVB010000031.1"/>
</dbReference>
<organism evidence="1 2">
    <name type="scientific">Flagellimonas yonaguniensis</name>
    <dbReference type="NCBI Taxonomy" id="3031325"/>
    <lineage>
        <taxon>Bacteria</taxon>
        <taxon>Pseudomonadati</taxon>
        <taxon>Bacteroidota</taxon>
        <taxon>Flavobacteriia</taxon>
        <taxon>Flavobacteriales</taxon>
        <taxon>Flavobacteriaceae</taxon>
        <taxon>Flagellimonas</taxon>
    </lineage>
</organism>
<evidence type="ECO:0000313" key="2">
    <source>
        <dbReference type="Proteomes" id="UP001221366"/>
    </source>
</evidence>
<dbReference type="Proteomes" id="UP001221366">
    <property type="component" value="Unassembled WGS sequence"/>
</dbReference>
<evidence type="ECO:0000313" key="1">
    <source>
        <dbReference type="EMBL" id="MDF0718347.1"/>
    </source>
</evidence>
<keyword evidence="2" id="KW-1185">Reference proteome</keyword>
<proteinExistence type="predicted"/>
<comment type="caution">
    <text evidence="1">The sequence shown here is derived from an EMBL/GenBank/DDBJ whole genome shotgun (WGS) entry which is preliminary data.</text>
</comment>
<dbReference type="InterPro" id="IPR023393">
    <property type="entry name" value="START-like_dom_sf"/>
</dbReference>
<reference evidence="1 2" key="1">
    <citation type="submission" date="2023-03" db="EMBL/GenBank/DDBJ databases">
        <title>Muricauda XX sp. nov. and Muricauda XXX sp. nov., two novel species isolated from Okinawa Trough.</title>
        <authorList>
            <person name="Cao W."/>
            <person name="Deng X."/>
        </authorList>
    </citation>
    <scope>NUCLEOTIDE SEQUENCE [LARGE SCALE GENOMIC DNA]</scope>
    <source>
        <strain evidence="1 2">334s03</strain>
    </source>
</reference>
<protein>
    <submittedName>
        <fullName evidence="1">SRPBCC family protein</fullName>
    </submittedName>
</protein>
<accession>A0ABT5Y5S4</accession>
<dbReference type="Gene3D" id="3.30.530.20">
    <property type="match status" value="1"/>
</dbReference>
<gene>
    <name evidence="1" type="ORF">PY092_19460</name>
</gene>
<dbReference type="EMBL" id="JARFVB010000031">
    <property type="protein sequence ID" value="MDF0718347.1"/>
    <property type="molecule type" value="Genomic_DNA"/>
</dbReference>
<sequence>MPRIELKTEIEARKEIVFDLSRSIDLHKISIEHTNEEAIGGKTSGLIGTGEWVTWRAKHFGVYQKLTSKITDFYRPDFFADEMVNGAFKSFRHEHHFKESNGGTLITDYFDYKSPFGLLGNLADNIFLKNYMKVLLEKRNRTIKEFAESKRWKEVIKNKSSIKR</sequence>
<dbReference type="SUPFAM" id="SSF55961">
    <property type="entry name" value="Bet v1-like"/>
    <property type="match status" value="1"/>
</dbReference>
<name>A0ABT5Y5S4_9FLAO</name>
<dbReference type="CDD" id="cd07820">
    <property type="entry name" value="SRPBCC_3"/>
    <property type="match status" value="1"/>
</dbReference>